<proteinExistence type="predicted"/>
<dbReference type="HOGENOM" id="CLU_029536_0_0_1"/>
<dbReference type="AlphaFoldDB" id="G0VFZ5"/>
<dbReference type="Proteomes" id="UP000001640">
    <property type="component" value="Chromosome 5"/>
</dbReference>
<accession>G0VFZ5</accession>
<dbReference type="FunCoup" id="G0VFZ5">
    <property type="interactions" value="138"/>
</dbReference>
<keyword evidence="3" id="KW-1185">Reference proteome</keyword>
<dbReference type="GO" id="GO:0005739">
    <property type="term" value="C:mitochondrion"/>
    <property type="evidence" value="ECO:0007669"/>
    <property type="project" value="UniProtKB-SubCell"/>
</dbReference>
<dbReference type="InterPro" id="IPR011990">
    <property type="entry name" value="TPR-like_helical_dom_sf"/>
</dbReference>
<dbReference type="InParanoid" id="G0VFZ5"/>
<dbReference type="OrthoDB" id="185373at2759"/>
<evidence type="ECO:0000313" key="3">
    <source>
        <dbReference type="Proteomes" id="UP000001640"/>
    </source>
</evidence>
<dbReference type="EMBL" id="HE576756">
    <property type="protein sequence ID" value="CCC70414.1"/>
    <property type="molecule type" value="Genomic_DNA"/>
</dbReference>
<dbReference type="eggNOG" id="ENOG502QSY4">
    <property type="taxonomic scope" value="Eukaryota"/>
</dbReference>
<dbReference type="Pfam" id="PF13041">
    <property type="entry name" value="PPR_2"/>
    <property type="match status" value="1"/>
</dbReference>
<evidence type="ECO:0000313" key="2">
    <source>
        <dbReference type="EMBL" id="CCC70414.1"/>
    </source>
</evidence>
<dbReference type="GeneID" id="96904043"/>
<evidence type="ECO:0008006" key="4">
    <source>
        <dbReference type="Google" id="ProtNLM"/>
    </source>
</evidence>
<gene>
    <name evidence="2" type="primary">NCAS0E03440</name>
    <name evidence="2" type="ordered locus">NCAS_0E03440</name>
</gene>
<dbReference type="Gene3D" id="1.25.40.10">
    <property type="entry name" value="Tetratricopeptide repeat domain"/>
    <property type="match status" value="1"/>
</dbReference>
<evidence type="ECO:0000256" key="1">
    <source>
        <dbReference type="ARBA" id="ARBA00004173"/>
    </source>
</evidence>
<organism evidence="2 3">
    <name type="scientific">Naumovozyma castellii</name>
    <name type="common">Yeast</name>
    <name type="synonym">Saccharomyces castellii</name>
    <dbReference type="NCBI Taxonomy" id="27288"/>
    <lineage>
        <taxon>Eukaryota</taxon>
        <taxon>Fungi</taxon>
        <taxon>Dikarya</taxon>
        <taxon>Ascomycota</taxon>
        <taxon>Saccharomycotina</taxon>
        <taxon>Saccharomycetes</taxon>
        <taxon>Saccharomycetales</taxon>
        <taxon>Saccharomycetaceae</taxon>
        <taxon>Naumovozyma</taxon>
    </lineage>
</organism>
<sequence length="639" mass="74061">MLRSLCCRRSLHTYTPHSSQLREKLSHFEKFNVLPNKSKKQLEHLTERKRLKWKKLNKTAYSKDQALHIIRKSYPQSPPPQNLQLGPTSESDLEFLAKSKDKRLIYTILGINGEQLRDARLIARDVQKFLKRGQVEKAVFLTRLAKKKGAAAMNSIMEYYFNELNQPQSAVDMYNWRKKWDIPINEYSNTILFKGLAEQKSSFVSNNTAEMILNIVTRRIESGELNQIEFNAALGALANCTDVTGAFKLYEKQIPGIKRDAITYTWMLRACSRIKTEELFLEMVDELIKTIPGRIIDSRLLFEYCKAFHSRESPSPKIKYACLYALNEYFQLSLTPEFLKNVPNSELQLYPLSHWNIDRKFSVNKHVIGLFVESCLKANCNDVSIKWVKDNLSTSKKTMLDLPIFYSILQAIIKTHPTTCGDECSELFKVTKSMEGIPFSKHTLKLVYKAYERQALRSYTNKDDIKCQNLITNCQKFISENESVYSNTLKEKVYPKQVYQFLFPIIKNCNANGKVSNATLKSITQEFLKTILAGFYNDGNEKESIEKKKYLALEAIRFINTTIERMRMDGFDGDIKKLPTEERKTFHTRRLLLRLKENLLEQITAFEGKDTKSLDEIQTGLKQLTQRLLPKLSENTVPL</sequence>
<dbReference type="OMA" id="NWRKKWG"/>
<name>G0VFZ5_NAUCA</name>
<comment type="subcellular location">
    <subcellularLocation>
        <location evidence="1">Mitochondrion</location>
    </subcellularLocation>
</comment>
<dbReference type="InterPro" id="IPR002885">
    <property type="entry name" value="PPR_rpt"/>
</dbReference>
<dbReference type="KEGG" id="ncs:NCAS_0E03440"/>
<protein>
    <recommendedName>
        <fullName evidence="4">Mitochondrial group I intron splicing factor CCM1</fullName>
    </recommendedName>
</protein>
<dbReference type="RefSeq" id="XP_003676771.1">
    <property type="nucleotide sequence ID" value="XM_003676723.1"/>
</dbReference>
<reference key="2">
    <citation type="submission" date="2011-08" db="EMBL/GenBank/DDBJ databases">
        <title>Genome sequence of Naumovozyma castellii.</title>
        <authorList>
            <person name="Gordon J.L."/>
            <person name="Armisen D."/>
            <person name="Proux-Wera E."/>
            <person name="OhEigeartaigh S.S."/>
            <person name="Byrne K.P."/>
            <person name="Wolfe K.H."/>
        </authorList>
    </citation>
    <scope>NUCLEOTIDE SEQUENCE</scope>
    <source>
        <strain>Type strain:CBS 4309</strain>
    </source>
</reference>
<reference evidence="2 3" key="1">
    <citation type="journal article" date="2011" name="Proc. Natl. Acad. Sci. U.S.A.">
        <title>Evolutionary erosion of yeast sex chromosomes by mating-type switching accidents.</title>
        <authorList>
            <person name="Gordon J.L."/>
            <person name="Armisen D."/>
            <person name="Proux-Wera E."/>
            <person name="Oheigeartaigh S.S."/>
            <person name="Byrne K.P."/>
            <person name="Wolfe K.H."/>
        </authorList>
    </citation>
    <scope>NUCLEOTIDE SEQUENCE [LARGE SCALE GENOMIC DNA]</scope>
    <source>
        <strain evidence="3">ATCC 76901 / BCRC 22586 / CBS 4309 / NBRC 1992 / NRRL Y-12630</strain>
    </source>
</reference>